<evidence type="ECO:0000256" key="6">
    <source>
        <dbReference type="ARBA" id="ARBA00011757"/>
    </source>
</evidence>
<keyword evidence="18" id="KW-0539">Nucleus</keyword>
<evidence type="ECO:0000256" key="1">
    <source>
        <dbReference type="ARBA" id="ARBA00001663"/>
    </source>
</evidence>
<comment type="subcellular location">
    <subcellularLocation>
        <location evidence="4">Cytoplasm</location>
    </subcellularLocation>
    <subcellularLocation>
        <location evidence="3">Nucleus</location>
    </subcellularLocation>
</comment>
<evidence type="ECO:0000256" key="9">
    <source>
        <dbReference type="ARBA" id="ARBA00022722"/>
    </source>
</evidence>
<proteinExistence type="inferred from homology"/>
<dbReference type="EC" id="3.1.13.4" evidence="7"/>
<evidence type="ECO:0000313" key="21">
    <source>
        <dbReference type="EMBL" id="CAA7054201.1"/>
    </source>
</evidence>
<dbReference type="SUPFAM" id="SSF56219">
    <property type="entry name" value="DNase I-like"/>
    <property type="match status" value="1"/>
</dbReference>
<reference evidence="21 23" key="1">
    <citation type="submission" date="2020-01" db="EMBL/GenBank/DDBJ databases">
        <authorList>
            <person name="Mishra B."/>
        </authorList>
    </citation>
    <scope>NUCLEOTIDE SEQUENCE [LARGE SCALE GENOMIC DNA]</scope>
</reference>
<keyword evidence="17" id="KW-0804">Transcription</keyword>
<evidence type="ECO:0000256" key="2">
    <source>
        <dbReference type="ARBA" id="ARBA00001946"/>
    </source>
</evidence>
<keyword evidence="14" id="KW-0460">Magnesium</keyword>
<dbReference type="OrthoDB" id="428734at2759"/>
<keyword evidence="8" id="KW-0963">Cytoplasm</keyword>
<evidence type="ECO:0000259" key="20">
    <source>
        <dbReference type="Pfam" id="PF03372"/>
    </source>
</evidence>
<keyword evidence="12" id="KW-0378">Hydrolase</keyword>
<keyword evidence="9" id="KW-0540">Nuclease</keyword>
<sequence>MLSVIRVHLPSEIPIVGCELTPYVLVRRPDKTAATDDVPESAPLEGYFLRYRWFRVQSDKKVTICSVHPTEQATLQCVFCSKRRALVPKSYHCSPKCFTDAWQHHRTLHERAAAENGNDDDEVVRFNSGVLAGSLSNLNLPNNGPTPFYPQKNGGETLVEVGVCKTYTPAADDIGYVLKFECVVANAETKQTLGHPSTILTSRVIPAPSPSPRRLIPVNGADVMGHIDQDGRIQSAGSFTVLSYNILSDTSASSDLYSYCPPWALSWPYRRQNLLREIVGYRADVVCLQEVQSDHFHELFASELDKHGYQALYKRKTNEVLSGSTSAIDGCATFFRRDRFSHVKKYDVEFNKAAQSLTDAIIPPAQKRAALNRLVKDNIALIVVLEAKFGNQPADPTAKRQLICVANTHVNVQPEHKDVKLWQVHTLLKGLEKIAASADIPMLVCGDFNTLPGSLPHSLLVMGKIDHSHPDLNVDPIGILRPHTKLTHQLPLVSAYSSFVRPPMGVGLEQHRRRMDLNTNEPLFTNCTRDFIGTHDYIFYTADTLTVESLLELLDEEGLRKDTALPSPEWSSNHIALLAEFRCVSRPRR</sequence>
<evidence type="ECO:0000256" key="17">
    <source>
        <dbReference type="ARBA" id="ARBA00023163"/>
    </source>
</evidence>
<dbReference type="GO" id="GO:0046872">
    <property type="term" value="F:metal ion binding"/>
    <property type="evidence" value="ECO:0007669"/>
    <property type="project" value="UniProtKB-KW"/>
</dbReference>
<dbReference type="Proteomes" id="UP000467841">
    <property type="component" value="Unassembled WGS sequence"/>
</dbReference>
<comment type="catalytic activity">
    <reaction evidence="1">
        <text>Exonucleolytic cleavage of poly(A) to 5'-AMP.</text>
        <dbReference type="EC" id="3.1.13.4"/>
    </reaction>
</comment>
<dbReference type="PANTHER" id="PTHR12121:SF78">
    <property type="entry name" value="CARBON CATABOLITE REPRESSOR PROTEIN 4 HOMOLOG 2"/>
    <property type="match status" value="1"/>
</dbReference>
<protein>
    <recommendedName>
        <fullName evidence="7">poly(A)-specific ribonuclease</fullName>
        <ecNumber evidence="7">3.1.13.4</ecNumber>
    </recommendedName>
</protein>
<dbReference type="EMBL" id="CACVBM020001563">
    <property type="protein sequence ID" value="CAA7054201.1"/>
    <property type="molecule type" value="Genomic_DNA"/>
</dbReference>
<dbReference type="GO" id="GO:0003723">
    <property type="term" value="F:RNA binding"/>
    <property type="evidence" value="ECO:0007669"/>
    <property type="project" value="UniProtKB-KW"/>
</dbReference>
<evidence type="ECO:0000256" key="12">
    <source>
        <dbReference type="ARBA" id="ARBA00022801"/>
    </source>
</evidence>
<comment type="subunit">
    <text evidence="6">Component of the CCR4-NOT complex, at least composed of CRR4 and CAF1 proteins.</text>
</comment>
<keyword evidence="15" id="KW-0694">RNA-binding</keyword>
<evidence type="ECO:0000256" key="3">
    <source>
        <dbReference type="ARBA" id="ARBA00004123"/>
    </source>
</evidence>
<evidence type="ECO:0000256" key="5">
    <source>
        <dbReference type="ARBA" id="ARBA00010774"/>
    </source>
</evidence>
<gene>
    <name evidence="21" type="ORF">MERR_LOCUS41437</name>
    <name evidence="22" type="ORF">MERR_LOCUS47947</name>
</gene>
<keyword evidence="11" id="KW-0677">Repeat</keyword>
<keyword evidence="13" id="KW-0269">Exonuclease</keyword>
<evidence type="ECO:0000313" key="22">
    <source>
        <dbReference type="EMBL" id="CAA7060711.1"/>
    </source>
</evidence>
<feature type="domain" description="Endonuclease/exonuclease/phosphatase" evidence="20">
    <location>
        <begin position="242"/>
        <end position="574"/>
    </location>
</feature>
<evidence type="ECO:0000256" key="14">
    <source>
        <dbReference type="ARBA" id="ARBA00022842"/>
    </source>
</evidence>
<dbReference type="EMBL" id="CACVBM020001829">
    <property type="protein sequence ID" value="CAA7060711.1"/>
    <property type="molecule type" value="Genomic_DNA"/>
</dbReference>
<dbReference type="GO" id="GO:0005634">
    <property type="term" value="C:nucleus"/>
    <property type="evidence" value="ECO:0007669"/>
    <property type="project" value="UniProtKB-SubCell"/>
</dbReference>
<evidence type="ECO:0000313" key="23">
    <source>
        <dbReference type="Proteomes" id="UP000467841"/>
    </source>
</evidence>
<evidence type="ECO:0000256" key="8">
    <source>
        <dbReference type="ARBA" id="ARBA00022490"/>
    </source>
</evidence>
<dbReference type="FunFam" id="3.60.10.10:FF:000016">
    <property type="entry name" value="Carbon catabolite repressor protein 4 1"/>
    <property type="match status" value="1"/>
</dbReference>
<evidence type="ECO:0000256" key="16">
    <source>
        <dbReference type="ARBA" id="ARBA00023015"/>
    </source>
</evidence>
<dbReference type="Gene3D" id="3.60.10.10">
    <property type="entry name" value="Endonuclease/exonuclease/phosphatase"/>
    <property type="match status" value="1"/>
</dbReference>
<dbReference type="Pfam" id="PF03372">
    <property type="entry name" value="Exo_endo_phos"/>
    <property type="match status" value="1"/>
</dbReference>
<evidence type="ECO:0000256" key="13">
    <source>
        <dbReference type="ARBA" id="ARBA00022839"/>
    </source>
</evidence>
<keyword evidence="23" id="KW-1185">Reference proteome</keyword>
<dbReference type="PANTHER" id="PTHR12121">
    <property type="entry name" value="CARBON CATABOLITE REPRESSOR PROTEIN 4"/>
    <property type="match status" value="1"/>
</dbReference>
<evidence type="ECO:0000256" key="19">
    <source>
        <dbReference type="ARBA" id="ARBA00054840"/>
    </source>
</evidence>
<evidence type="ECO:0000256" key="4">
    <source>
        <dbReference type="ARBA" id="ARBA00004496"/>
    </source>
</evidence>
<organism evidence="21 23">
    <name type="scientific">Microthlaspi erraticum</name>
    <dbReference type="NCBI Taxonomy" id="1685480"/>
    <lineage>
        <taxon>Eukaryota</taxon>
        <taxon>Viridiplantae</taxon>
        <taxon>Streptophyta</taxon>
        <taxon>Embryophyta</taxon>
        <taxon>Tracheophyta</taxon>
        <taxon>Spermatophyta</taxon>
        <taxon>Magnoliopsida</taxon>
        <taxon>eudicotyledons</taxon>
        <taxon>Gunneridae</taxon>
        <taxon>Pentapetalae</taxon>
        <taxon>rosids</taxon>
        <taxon>malvids</taxon>
        <taxon>Brassicales</taxon>
        <taxon>Brassicaceae</taxon>
        <taxon>Coluteocarpeae</taxon>
        <taxon>Microthlaspi</taxon>
    </lineage>
</organism>
<dbReference type="GO" id="GO:0005737">
    <property type="term" value="C:cytoplasm"/>
    <property type="evidence" value="ECO:0007669"/>
    <property type="project" value="UniProtKB-SubCell"/>
</dbReference>
<dbReference type="GO" id="GO:0004535">
    <property type="term" value="F:poly(A)-specific ribonuclease activity"/>
    <property type="evidence" value="ECO:0007669"/>
    <property type="project" value="UniProtKB-EC"/>
</dbReference>
<comment type="cofactor">
    <cofactor evidence="2">
        <name>Mg(2+)</name>
        <dbReference type="ChEBI" id="CHEBI:18420"/>
    </cofactor>
</comment>
<keyword evidence="10" id="KW-0479">Metal-binding</keyword>
<evidence type="ECO:0000256" key="11">
    <source>
        <dbReference type="ARBA" id="ARBA00022737"/>
    </source>
</evidence>
<dbReference type="InterPro" id="IPR005135">
    <property type="entry name" value="Endo/exonuclease/phosphatase"/>
</dbReference>
<evidence type="ECO:0000256" key="18">
    <source>
        <dbReference type="ARBA" id="ARBA00023242"/>
    </source>
</evidence>
<keyword evidence="16" id="KW-0805">Transcription regulation</keyword>
<dbReference type="InterPro" id="IPR036691">
    <property type="entry name" value="Endo/exonu/phosph_ase_sf"/>
</dbReference>
<name>A0A6D2L3T8_9BRAS</name>
<comment type="function">
    <text evidence="19">Acts as a catalytic component of the CCR4-NOT core complex, which in the nucleus seems to be a general transcription factor, and in the cytoplasm the major mRNA deadenylase involved in mRNA turnover.</text>
</comment>
<comment type="similarity">
    <text evidence="5">Belongs to the CCR4/nocturin family.</text>
</comment>
<accession>A0A6D2L3T8</accession>
<evidence type="ECO:0000256" key="15">
    <source>
        <dbReference type="ARBA" id="ARBA00022884"/>
    </source>
</evidence>
<evidence type="ECO:0000256" key="7">
    <source>
        <dbReference type="ARBA" id="ARBA00012161"/>
    </source>
</evidence>
<dbReference type="CDD" id="cd09097">
    <property type="entry name" value="Deadenylase_CCR4"/>
    <property type="match status" value="1"/>
</dbReference>
<dbReference type="AlphaFoldDB" id="A0A6D2L3T8"/>
<evidence type="ECO:0000256" key="10">
    <source>
        <dbReference type="ARBA" id="ARBA00022723"/>
    </source>
</evidence>
<dbReference type="InterPro" id="IPR050410">
    <property type="entry name" value="CCR4/nocturin_mRNA_transcr"/>
</dbReference>